<name>A0A1R2CSX0_9CILI</name>
<keyword evidence="3" id="KW-1185">Reference proteome</keyword>
<sequence length="194" mass="22619">MDLSAYLSQSKEQRMEIIKTADKYVNRTLSEDDCNSPISNISYTGPTPMRFQIFKSQVDEQLQKIFRPESGHSTKTKTDAIRFNEYRSRITQVYSGNSQILKKKQLIILPKASKESREKARLRLYTPKRYSRIEESEEKLPEKSSEITTSRPTTKARPKTRPPVPHINPKELLLIPILTTVGTHEERSKIYRYK</sequence>
<reference evidence="2 3" key="1">
    <citation type="submission" date="2016-11" db="EMBL/GenBank/DDBJ databases">
        <title>The macronuclear genome of Stentor coeruleus: a giant cell with tiny introns.</title>
        <authorList>
            <person name="Slabodnick M."/>
            <person name="Ruby J.G."/>
            <person name="Reiff S.B."/>
            <person name="Swart E.C."/>
            <person name="Gosai S."/>
            <person name="Prabakaran S."/>
            <person name="Witkowska E."/>
            <person name="Larue G.E."/>
            <person name="Fisher S."/>
            <person name="Freeman R.M."/>
            <person name="Gunawardena J."/>
            <person name="Chu W."/>
            <person name="Stover N.A."/>
            <person name="Gregory B.D."/>
            <person name="Nowacki M."/>
            <person name="Derisi J."/>
            <person name="Roy S.W."/>
            <person name="Marshall W.F."/>
            <person name="Sood P."/>
        </authorList>
    </citation>
    <scope>NUCLEOTIDE SEQUENCE [LARGE SCALE GENOMIC DNA]</scope>
    <source>
        <strain evidence="2">WM001</strain>
    </source>
</reference>
<evidence type="ECO:0000313" key="2">
    <source>
        <dbReference type="EMBL" id="OMJ92116.1"/>
    </source>
</evidence>
<evidence type="ECO:0000256" key="1">
    <source>
        <dbReference type="SAM" id="MobiDB-lite"/>
    </source>
</evidence>
<proteinExistence type="predicted"/>
<feature type="compositionally biased region" description="Basic and acidic residues" evidence="1">
    <location>
        <begin position="133"/>
        <end position="145"/>
    </location>
</feature>
<dbReference type="AlphaFoldDB" id="A0A1R2CSX0"/>
<dbReference type="Proteomes" id="UP000187209">
    <property type="component" value="Unassembled WGS sequence"/>
</dbReference>
<gene>
    <name evidence="2" type="ORF">SteCoe_5222</name>
</gene>
<dbReference type="EMBL" id="MPUH01000068">
    <property type="protein sequence ID" value="OMJ92116.1"/>
    <property type="molecule type" value="Genomic_DNA"/>
</dbReference>
<organism evidence="2 3">
    <name type="scientific">Stentor coeruleus</name>
    <dbReference type="NCBI Taxonomy" id="5963"/>
    <lineage>
        <taxon>Eukaryota</taxon>
        <taxon>Sar</taxon>
        <taxon>Alveolata</taxon>
        <taxon>Ciliophora</taxon>
        <taxon>Postciliodesmatophora</taxon>
        <taxon>Heterotrichea</taxon>
        <taxon>Heterotrichida</taxon>
        <taxon>Stentoridae</taxon>
        <taxon>Stentor</taxon>
    </lineage>
</organism>
<accession>A0A1R2CSX0</accession>
<evidence type="ECO:0000313" key="3">
    <source>
        <dbReference type="Proteomes" id="UP000187209"/>
    </source>
</evidence>
<comment type="caution">
    <text evidence="2">The sequence shown here is derived from an EMBL/GenBank/DDBJ whole genome shotgun (WGS) entry which is preliminary data.</text>
</comment>
<protein>
    <submittedName>
        <fullName evidence="2">Uncharacterized protein</fullName>
    </submittedName>
</protein>
<feature type="region of interest" description="Disordered" evidence="1">
    <location>
        <begin position="133"/>
        <end position="168"/>
    </location>
</feature>